<reference evidence="1" key="1">
    <citation type="journal article" date="2014" name="Front. Microbiol.">
        <title>High frequency of phylogenetically diverse reductive dehalogenase-homologous genes in deep subseafloor sedimentary metagenomes.</title>
        <authorList>
            <person name="Kawai M."/>
            <person name="Futagami T."/>
            <person name="Toyoda A."/>
            <person name="Takaki Y."/>
            <person name="Nishi S."/>
            <person name="Hori S."/>
            <person name="Arai W."/>
            <person name="Tsubouchi T."/>
            <person name="Morono Y."/>
            <person name="Uchiyama I."/>
            <person name="Ito T."/>
            <person name="Fujiyama A."/>
            <person name="Inagaki F."/>
            <person name="Takami H."/>
        </authorList>
    </citation>
    <scope>NUCLEOTIDE SEQUENCE</scope>
    <source>
        <strain evidence="1">Expedition CK06-06</strain>
    </source>
</reference>
<organism evidence="1">
    <name type="scientific">marine sediment metagenome</name>
    <dbReference type="NCBI Taxonomy" id="412755"/>
    <lineage>
        <taxon>unclassified sequences</taxon>
        <taxon>metagenomes</taxon>
        <taxon>ecological metagenomes</taxon>
    </lineage>
</organism>
<feature type="non-terminal residue" evidence="1">
    <location>
        <position position="1"/>
    </location>
</feature>
<dbReference type="EMBL" id="BARS01048691">
    <property type="protein sequence ID" value="GAG39201.1"/>
    <property type="molecule type" value="Genomic_DNA"/>
</dbReference>
<dbReference type="SUPFAM" id="SSF48695">
    <property type="entry name" value="Multiheme cytochromes"/>
    <property type="match status" value="1"/>
</dbReference>
<accession>X0YR62</accession>
<proteinExistence type="predicted"/>
<evidence type="ECO:0008006" key="2">
    <source>
        <dbReference type="Google" id="ProtNLM"/>
    </source>
</evidence>
<evidence type="ECO:0000313" key="1">
    <source>
        <dbReference type="EMBL" id="GAG39201.1"/>
    </source>
</evidence>
<dbReference type="AlphaFoldDB" id="X0YR62"/>
<dbReference type="InterPro" id="IPR036280">
    <property type="entry name" value="Multihaem_cyt_sf"/>
</dbReference>
<comment type="caution">
    <text evidence="1">The sequence shown here is derived from an EMBL/GenBank/DDBJ whole genome shotgun (WGS) entry which is preliminary data.</text>
</comment>
<protein>
    <recommendedName>
        <fullName evidence="2">Doubled CXXCH motif domain-containing protein</fullName>
    </recommendedName>
</protein>
<name>X0YR62_9ZZZZ</name>
<feature type="non-terminal residue" evidence="1">
    <location>
        <position position="243"/>
    </location>
</feature>
<sequence length="243" mass="25223">GDTSTPNSRAWDGVSIAVKFDVSTSGQFSPYDSNVYNVTPAAYVDKADSPHRRPDLNQRDVATDGVWSDTGGDSAGLECLDCHNAHGSAVTVTRSWKIAGTSAAADGSTGGILTGQSGRWAGWDYTPAASGSPGEYSAEADLCFDCHLGDDVAVDARSYGDYGVTAAITDYYSGSAGRWRAADSWDTQSFSYKKPNAGGTGIQSSHWTGSLTTPAAFSVIDGSGAGQCTPCHDPHGVTPRSDT</sequence>
<gene>
    <name evidence="1" type="ORF">S01H1_72931</name>
</gene>